<accession>A0AAV6QMC9</accession>
<name>A0AAV6QMC9_SOLSE</name>
<sequence length="77" mass="8690">MCDCSTGKQSNLPCDEEQPYSGGRPGRRRGRPTHWKHVLLRAPKPTLHRSGIVLSLCLKKKKKKRGLLKESGLKLVE</sequence>
<evidence type="ECO:0000313" key="3">
    <source>
        <dbReference type="Proteomes" id="UP000693946"/>
    </source>
</evidence>
<keyword evidence="3" id="KW-1185">Reference proteome</keyword>
<gene>
    <name evidence="2" type="ORF">JOB18_007490</name>
</gene>
<dbReference type="Proteomes" id="UP000693946">
    <property type="component" value="Linkage Group LG4"/>
</dbReference>
<dbReference type="EMBL" id="JAGKHQ010000016">
    <property type="protein sequence ID" value="KAG7493374.1"/>
    <property type="molecule type" value="Genomic_DNA"/>
</dbReference>
<comment type="caution">
    <text evidence="2">The sequence shown here is derived from an EMBL/GenBank/DDBJ whole genome shotgun (WGS) entry which is preliminary data.</text>
</comment>
<reference evidence="2 3" key="1">
    <citation type="journal article" date="2021" name="Sci. Rep.">
        <title>Chromosome anchoring in Senegalese sole (Solea senegalensis) reveals sex-associated markers and genome rearrangements in flatfish.</title>
        <authorList>
            <person name="Guerrero-Cozar I."/>
            <person name="Gomez-Garrido J."/>
            <person name="Berbel C."/>
            <person name="Martinez-Blanch J.F."/>
            <person name="Alioto T."/>
            <person name="Claros M.G."/>
            <person name="Gagnaire P.A."/>
            <person name="Manchado M."/>
        </authorList>
    </citation>
    <scope>NUCLEOTIDE SEQUENCE [LARGE SCALE GENOMIC DNA]</scope>
    <source>
        <strain evidence="2">Sse05_10M</strain>
    </source>
</reference>
<evidence type="ECO:0000313" key="2">
    <source>
        <dbReference type="EMBL" id="KAG7493374.1"/>
    </source>
</evidence>
<protein>
    <submittedName>
        <fullName evidence="2">Uncharacterized protein</fullName>
    </submittedName>
</protein>
<evidence type="ECO:0000256" key="1">
    <source>
        <dbReference type="SAM" id="MobiDB-lite"/>
    </source>
</evidence>
<feature type="compositionally biased region" description="Polar residues" evidence="1">
    <location>
        <begin position="1"/>
        <end position="12"/>
    </location>
</feature>
<dbReference type="AlphaFoldDB" id="A0AAV6QMC9"/>
<organism evidence="2 3">
    <name type="scientific">Solea senegalensis</name>
    <name type="common">Senegalese sole</name>
    <dbReference type="NCBI Taxonomy" id="28829"/>
    <lineage>
        <taxon>Eukaryota</taxon>
        <taxon>Metazoa</taxon>
        <taxon>Chordata</taxon>
        <taxon>Craniata</taxon>
        <taxon>Vertebrata</taxon>
        <taxon>Euteleostomi</taxon>
        <taxon>Actinopterygii</taxon>
        <taxon>Neopterygii</taxon>
        <taxon>Teleostei</taxon>
        <taxon>Neoteleostei</taxon>
        <taxon>Acanthomorphata</taxon>
        <taxon>Carangaria</taxon>
        <taxon>Pleuronectiformes</taxon>
        <taxon>Pleuronectoidei</taxon>
        <taxon>Soleidae</taxon>
        <taxon>Solea</taxon>
    </lineage>
</organism>
<proteinExistence type="predicted"/>
<feature type="region of interest" description="Disordered" evidence="1">
    <location>
        <begin position="1"/>
        <end position="32"/>
    </location>
</feature>